<gene>
    <name evidence="4" type="ORF">TCHU04912_LOCUS17062</name>
</gene>
<dbReference type="SUPFAM" id="SSF88697">
    <property type="entry name" value="PUA domain-like"/>
    <property type="match status" value="1"/>
</dbReference>
<dbReference type="InterPro" id="IPR047197">
    <property type="entry name" value="THYN1-like_EVE"/>
</dbReference>
<reference evidence="4" key="1">
    <citation type="submission" date="2021-01" db="EMBL/GenBank/DDBJ databases">
        <authorList>
            <person name="Corre E."/>
            <person name="Pelletier E."/>
            <person name="Niang G."/>
            <person name="Scheremetjew M."/>
            <person name="Finn R."/>
            <person name="Kale V."/>
            <person name="Holt S."/>
            <person name="Cochrane G."/>
            <person name="Meng A."/>
            <person name="Brown T."/>
            <person name="Cohen L."/>
        </authorList>
    </citation>
    <scope>NUCLEOTIDE SEQUENCE</scope>
    <source>
        <strain evidence="4">PLY429</strain>
    </source>
</reference>
<dbReference type="PANTHER" id="PTHR14087:SF7">
    <property type="entry name" value="THYMOCYTE NUCLEAR PROTEIN 1"/>
    <property type="match status" value="1"/>
</dbReference>
<accession>A0A7S1X8N8</accession>
<dbReference type="GO" id="GO:0005634">
    <property type="term" value="C:nucleus"/>
    <property type="evidence" value="ECO:0007669"/>
    <property type="project" value="UniProtKB-SubCell"/>
</dbReference>
<proteinExistence type="predicted"/>
<evidence type="ECO:0000259" key="3">
    <source>
        <dbReference type="Pfam" id="PF01878"/>
    </source>
</evidence>
<dbReference type="EMBL" id="HBGG01032654">
    <property type="protein sequence ID" value="CAD9214822.1"/>
    <property type="molecule type" value="Transcribed_RNA"/>
</dbReference>
<organism evidence="4">
    <name type="scientific">Tetraselmis chuii</name>
    <dbReference type="NCBI Taxonomy" id="63592"/>
    <lineage>
        <taxon>Eukaryota</taxon>
        <taxon>Viridiplantae</taxon>
        <taxon>Chlorophyta</taxon>
        <taxon>core chlorophytes</taxon>
        <taxon>Chlorodendrophyceae</taxon>
        <taxon>Chlorodendrales</taxon>
        <taxon>Chlorodendraceae</taxon>
        <taxon>Tetraselmis</taxon>
    </lineage>
</organism>
<sequence>MKSMSLGDKVFFYHSSCKVPGITGVAEVVNESYPDESAFDPNTKYHDPKSTPDTPKWFMVDIRLVRKLRRCIPLSELKQYKDGPLQNMVLLNRGRLSVQPVTCSQWEFIIALENGIDGDMETAKDRSVSVTQGRP</sequence>
<dbReference type="InterPro" id="IPR002740">
    <property type="entry name" value="EVE_domain"/>
</dbReference>
<evidence type="ECO:0000313" key="4">
    <source>
        <dbReference type="EMBL" id="CAD9214822.1"/>
    </source>
</evidence>
<dbReference type="PANTHER" id="PTHR14087">
    <property type="entry name" value="THYMOCYTE NUCLEAR PROTEIN 1"/>
    <property type="match status" value="1"/>
</dbReference>
<dbReference type="AlphaFoldDB" id="A0A7S1X8N8"/>
<dbReference type="Gene3D" id="3.10.590.10">
    <property type="entry name" value="ph1033 like domains"/>
    <property type="match status" value="1"/>
</dbReference>
<keyword evidence="2" id="KW-0539">Nucleus</keyword>
<dbReference type="Pfam" id="PF01878">
    <property type="entry name" value="EVE"/>
    <property type="match status" value="1"/>
</dbReference>
<comment type="subcellular location">
    <subcellularLocation>
        <location evidence="1">Nucleus</location>
    </subcellularLocation>
</comment>
<evidence type="ECO:0000256" key="2">
    <source>
        <dbReference type="ARBA" id="ARBA00023242"/>
    </source>
</evidence>
<evidence type="ECO:0000256" key="1">
    <source>
        <dbReference type="ARBA" id="ARBA00004123"/>
    </source>
</evidence>
<dbReference type="InterPro" id="IPR052181">
    <property type="entry name" value="5hmC_binding"/>
</dbReference>
<protein>
    <recommendedName>
        <fullName evidence="3">EVE domain-containing protein</fullName>
    </recommendedName>
</protein>
<feature type="domain" description="EVE" evidence="3">
    <location>
        <begin position="1"/>
        <end position="111"/>
    </location>
</feature>
<dbReference type="InterPro" id="IPR015947">
    <property type="entry name" value="PUA-like_sf"/>
</dbReference>
<name>A0A7S1X8N8_9CHLO</name>
<dbReference type="CDD" id="cd21133">
    <property type="entry name" value="EVE"/>
    <property type="match status" value="1"/>
</dbReference>